<dbReference type="AlphaFoldDB" id="A0A316YJ83"/>
<accession>A0A316YJ83</accession>
<dbReference type="OrthoDB" id="3351822at2759"/>
<dbReference type="InParanoid" id="A0A316YJ83"/>
<feature type="region of interest" description="Disordered" evidence="1">
    <location>
        <begin position="50"/>
        <end position="79"/>
    </location>
</feature>
<gene>
    <name evidence="2" type="ORF">FA10DRAFT_287018</name>
</gene>
<protein>
    <submittedName>
        <fullName evidence="2">Uncharacterized protein</fullName>
    </submittedName>
</protein>
<proteinExistence type="predicted"/>
<organism evidence="2 3">
    <name type="scientific">Acaromyces ingoldii</name>
    <dbReference type="NCBI Taxonomy" id="215250"/>
    <lineage>
        <taxon>Eukaryota</taxon>
        <taxon>Fungi</taxon>
        <taxon>Dikarya</taxon>
        <taxon>Basidiomycota</taxon>
        <taxon>Ustilaginomycotina</taxon>
        <taxon>Exobasidiomycetes</taxon>
        <taxon>Exobasidiales</taxon>
        <taxon>Cryptobasidiaceae</taxon>
        <taxon>Acaromyces</taxon>
    </lineage>
</organism>
<name>A0A316YJ83_9BASI</name>
<keyword evidence="3" id="KW-1185">Reference proteome</keyword>
<dbReference type="RefSeq" id="XP_025376324.1">
    <property type="nucleotide sequence ID" value="XM_025524117.1"/>
</dbReference>
<feature type="compositionally biased region" description="Low complexity" evidence="1">
    <location>
        <begin position="413"/>
        <end position="426"/>
    </location>
</feature>
<dbReference type="Proteomes" id="UP000245768">
    <property type="component" value="Unassembled WGS sequence"/>
</dbReference>
<feature type="region of interest" description="Disordered" evidence="1">
    <location>
        <begin position="400"/>
        <end position="428"/>
    </location>
</feature>
<evidence type="ECO:0000313" key="3">
    <source>
        <dbReference type="Proteomes" id="UP000245768"/>
    </source>
</evidence>
<feature type="region of interest" description="Disordered" evidence="1">
    <location>
        <begin position="486"/>
        <end position="530"/>
    </location>
</feature>
<reference evidence="2 3" key="1">
    <citation type="journal article" date="2018" name="Mol. Biol. Evol.">
        <title>Broad Genomic Sampling Reveals a Smut Pathogenic Ancestry of the Fungal Clade Ustilaginomycotina.</title>
        <authorList>
            <person name="Kijpornyongpan T."/>
            <person name="Mondo S.J."/>
            <person name="Barry K."/>
            <person name="Sandor L."/>
            <person name="Lee J."/>
            <person name="Lipzen A."/>
            <person name="Pangilinan J."/>
            <person name="LaButti K."/>
            <person name="Hainaut M."/>
            <person name="Henrissat B."/>
            <person name="Grigoriev I.V."/>
            <person name="Spatafora J.W."/>
            <person name="Aime M.C."/>
        </authorList>
    </citation>
    <scope>NUCLEOTIDE SEQUENCE [LARGE SCALE GENOMIC DNA]</scope>
    <source>
        <strain evidence="2 3">MCA 4198</strain>
    </source>
</reference>
<dbReference type="GeneID" id="37046033"/>
<evidence type="ECO:0000313" key="2">
    <source>
        <dbReference type="EMBL" id="PWN89126.1"/>
    </source>
</evidence>
<evidence type="ECO:0000256" key="1">
    <source>
        <dbReference type="SAM" id="MobiDB-lite"/>
    </source>
</evidence>
<feature type="compositionally biased region" description="Basic and acidic residues" evidence="1">
    <location>
        <begin position="487"/>
        <end position="511"/>
    </location>
</feature>
<feature type="compositionally biased region" description="Basic and acidic residues" evidence="1">
    <location>
        <begin position="60"/>
        <end position="79"/>
    </location>
</feature>
<feature type="compositionally biased region" description="Basic and acidic residues" evidence="1">
    <location>
        <begin position="519"/>
        <end position="530"/>
    </location>
</feature>
<sequence>MAVGSGTGARGTPRQIFIGWALLTFVTGSSYYFVKVGNTAKKKEYLARRQAQGETSRLPVQKEGRGQRKDKMDGVDDKPRLPPELLRIIFQEAARTDRYSAYALAFTSKLACHWTIKQRWETVVITTAAQFLHFWRIVAKVDEVVFRDVTRGLDITAISIRPAGNQHFVQQCEPISYGNIWNDVKNVFIDLSASMSINTLCCDIRSVCRIKGHTLTFAKGSSGTNVAETLEPGRVLTLLPAIRILALGPEESTELVRQELLDDLSVSSYLGAPTRQTRRESVHFPQVRELWAVLRGGYSSTELGWDRLRGITTGIVGAAPHLRRVYLTGVDATSPLAGVPLPHFDGNENDHWRLNPSPQISHLRYDTRKFSFKPVESTALRLRPFLQEVTFEVAVDAGPQMDEPASFSHTGPRHAAPPRGAGRSAAMTRSSLPRLQPIESHHGEPAADTLLKESHPGRLEFVHLAWDPIEGPKEDDVPWFRRARFSSGEEDRTSDEKGVPGDSEAKGRTSDAFDTGGWPREKKGAWTERSDRDLAPSFAVELRDAIAALYGWDAPGIEAAGRMQTQIRASGKDDGRGRTNVVFSADGAGDFVQRIRLGLKDKDREALGRLQALLDERLAEQGLMKKPRLHYGVKAPRSVVHLGGAAYFELKQRIKLFEERAGGGKGPWP</sequence>
<dbReference type="EMBL" id="KZ819637">
    <property type="protein sequence ID" value="PWN89126.1"/>
    <property type="molecule type" value="Genomic_DNA"/>
</dbReference>